<protein>
    <submittedName>
        <fullName evidence="1">Macrocin O-methyltransferase</fullName>
    </submittedName>
</protein>
<dbReference type="PANTHER" id="PTHR40036:SF1">
    <property type="entry name" value="MACROCIN O-METHYLTRANSFERASE"/>
    <property type="match status" value="1"/>
</dbReference>
<keyword evidence="1" id="KW-0489">Methyltransferase</keyword>
<dbReference type="Proteomes" id="UP000321790">
    <property type="component" value="Unassembled WGS sequence"/>
</dbReference>
<dbReference type="SUPFAM" id="SSF53335">
    <property type="entry name" value="S-adenosyl-L-methionine-dependent methyltransferases"/>
    <property type="match status" value="1"/>
</dbReference>
<dbReference type="GO" id="GO:0008168">
    <property type="term" value="F:methyltransferase activity"/>
    <property type="evidence" value="ECO:0007669"/>
    <property type="project" value="UniProtKB-KW"/>
</dbReference>
<dbReference type="Gene3D" id="3.40.50.150">
    <property type="entry name" value="Vaccinia Virus protein VP39"/>
    <property type="match status" value="1"/>
</dbReference>
<comment type="caution">
    <text evidence="1">The sequence shown here is derived from an EMBL/GenBank/DDBJ whole genome shotgun (WGS) entry which is preliminary data.</text>
</comment>
<dbReference type="AlphaFoldDB" id="A0A5C7B067"/>
<evidence type="ECO:0000313" key="1">
    <source>
        <dbReference type="EMBL" id="TXE12045.1"/>
    </source>
</evidence>
<dbReference type="InterPro" id="IPR029063">
    <property type="entry name" value="SAM-dependent_MTases_sf"/>
</dbReference>
<dbReference type="EMBL" id="VOSC01000019">
    <property type="protein sequence ID" value="TXE12045.1"/>
    <property type="molecule type" value="Genomic_DNA"/>
</dbReference>
<evidence type="ECO:0000313" key="2">
    <source>
        <dbReference type="Proteomes" id="UP000321790"/>
    </source>
</evidence>
<reference evidence="2" key="1">
    <citation type="submission" date="2019-08" db="EMBL/GenBank/DDBJ databases">
        <title>Seonamhaeicola sediminis sp. nov., isolated from marine sediment.</title>
        <authorList>
            <person name="Cao W.R."/>
        </authorList>
    </citation>
    <scope>NUCLEOTIDE SEQUENCE [LARGE SCALE GENOMIC DNA]</scope>
    <source>
        <strain evidence="2">Gy8</strain>
    </source>
</reference>
<dbReference type="PANTHER" id="PTHR40036">
    <property type="entry name" value="MACROCIN O-METHYLTRANSFERASE"/>
    <property type="match status" value="1"/>
</dbReference>
<dbReference type="OrthoDB" id="3826968at2"/>
<gene>
    <name evidence="1" type="ORF">FUA26_08255</name>
</gene>
<dbReference type="RefSeq" id="WP_147134214.1">
    <property type="nucleotide sequence ID" value="NZ_VOSC01000019.1"/>
</dbReference>
<dbReference type="GO" id="GO:0032259">
    <property type="term" value="P:methylation"/>
    <property type="evidence" value="ECO:0007669"/>
    <property type="project" value="UniProtKB-KW"/>
</dbReference>
<keyword evidence="2" id="KW-1185">Reference proteome</keyword>
<dbReference type="InterPro" id="IPR008884">
    <property type="entry name" value="TylF_MeTrfase"/>
</dbReference>
<name>A0A5C7B067_9FLAO</name>
<organism evidence="1 2">
    <name type="scientific">Seonamhaeicola algicola</name>
    <dbReference type="NCBI Taxonomy" id="1719036"/>
    <lineage>
        <taxon>Bacteria</taxon>
        <taxon>Pseudomonadati</taxon>
        <taxon>Bacteroidota</taxon>
        <taxon>Flavobacteriia</taxon>
        <taxon>Flavobacteriales</taxon>
        <taxon>Flavobacteriaceae</taxon>
    </lineage>
</organism>
<sequence>MIKRIKKKIYNKFFKEFHVNNKQSVDINYSDISNEEREILNMVTPYTLTSKERIVSLIRAVKYIEKNKIEGSIVECGVWKGGSIMAVLKALLNLKNCDRHVYLYDTYEGMSEPTEVDKSVRGESATTAYQKKDETWNRIACFSALDEVKANIQSVKYPQDKIHFIKGKVENTIPMVAVPDKIAILRLDTDWYESTLHELNYLYPKLVSGGVIIIDDYGHWEGCRKAVEEYIDNNNIKLFLNRIDYTCRMGVKN</sequence>
<dbReference type="Pfam" id="PF05711">
    <property type="entry name" value="TylF"/>
    <property type="match status" value="1"/>
</dbReference>
<proteinExistence type="predicted"/>
<accession>A0A5C7B067</accession>
<keyword evidence="1" id="KW-0808">Transferase</keyword>